<comment type="caution">
    <text evidence="3">The sequence shown here is derived from an EMBL/GenBank/DDBJ whole genome shotgun (WGS) entry which is preliminary data.</text>
</comment>
<feature type="coiled-coil region" evidence="1">
    <location>
        <begin position="315"/>
        <end position="347"/>
    </location>
</feature>
<feature type="region of interest" description="Disordered" evidence="2">
    <location>
        <begin position="199"/>
        <end position="271"/>
    </location>
</feature>
<protein>
    <submittedName>
        <fullName evidence="3">Uncharacterized protein</fullName>
    </submittedName>
</protein>
<dbReference type="Proteomes" id="UP001516400">
    <property type="component" value="Unassembled WGS sequence"/>
</dbReference>
<feature type="compositionally biased region" description="Basic and acidic residues" evidence="2">
    <location>
        <begin position="199"/>
        <end position="208"/>
    </location>
</feature>
<feature type="compositionally biased region" description="Basic and acidic residues" evidence="2">
    <location>
        <begin position="351"/>
        <end position="375"/>
    </location>
</feature>
<dbReference type="AlphaFoldDB" id="A0ABD2PET9"/>
<proteinExistence type="predicted"/>
<feature type="compositionally biased region" description="Polar residues" evidence="2">
    <location>
        <begin position="512"/>
        <end position="521"/>
    </location>
</feature>
<accession>A0ABD2PET9</accession>
<gene>
    <name evidence="3" type="ORF">HHI36_003645</name>
</gene>
<name>A0ABD2PET9_9CUCU</name>
<feature type="compositionally biased region" description="Basic and acidic residues" evidence="2">
    <location>
        <begin position="228"/>
        <end position="238"/>
    </location>
</feature>
<sequence>MLEGDLTEFLKRQRAILCEDKRKLGLLKSIQYVNQDECGSDGPVDDQKSPNVDGVRRNAENLNVSHQSNEVADENKENLVCENVSSEKREDIIEDQCLKSCPVEKLDLSQLNYNEKKKSDFADRVASLDSPFMSRSNDKRIAMLRYGEYSPNNPELRVHAQPFLGIGEYEQQQTLLRERRRDEYLSSCASKPKIKIQYDRENPNEAQKELSPQRAVAQTSKPYNRELTSYRRTEDQRPDGFGNGPVNVDMDKPKGILTNRKSGSPRDRFLSNLKHTYTPSFMDGFSYSDRTEELERERKKRDAYNYELRLQIEDNRRMKAIKDEQDRREQELENRRLEQQLLRMQEEALVDDVKSSRDDQVRRHSEDYLRRRTDLGGRSGYRKHTDSESSVLGARNALSHYSPPVSRRTPFSHNVPQSSVFSDPLTSRYNSHSPRYDFDSRYRRDTLNRLDSLNVYDSLYDNSHDRYKKNAFARFDSLSRIDSLGARSDPLNKFESMNLQDDLGRTQRRHSATQQDLSLTRRSPKLQRRSNSGRFDDQLPIPLLKAHSPVARELKNSIPFNSGRTSSEACRKLEDKWQVGRDSVRPRWNSALGSRTSLN</sequence>
<evidence type="ECO:0000256" key="1">
    <source>
        <dbReference type="SAM" id="Coils"/>
    </source>
</evidence>
<evidence type="ECO:0000313" key="3">
    <source>
        <dbReference type="EMBL" id="KAL3289210.1"/>
    </source>
</evidence>
<reference evidence="3 4" key="1">
    <citation type="journal article" date="2021" name="BMC Biol.">
        <title>Horizontally acquired antibacterial genes associated with adaptive radiation of ladybird beetles.</title>
        <authorList>
            <person name="Li H.S."/>
            <person name="Tang X.F."/>
            <person name="Huang Y.H."/>
            <person name="Xu Z.Y."/>
            <person name="Chen M.L."/>
            <person name="Du X.Y."/>
            <person name="Qiu B.Y."/>
            <person name="Chen P.T."/>
            <person name="Zhang W."/>
            <person name="Slipinski A."/>
            <person name="Escalona H.E."/>
            <person name="Waterhouse R.M."/>
            <person name="Zwick A."/>
            <person name="Pang H."/>
        </authorList>
    </citation>
    <scope>NUCLEOTIDE SEQUENCE [LARGE SCALE GENOMIC DNA]</scope>
    <source>
        <strain evidence="3">SYSU2018</strain>
    </source>
</reference>
<feature type="region of interest" description="Disordered" evidence="2">
    <location>
        <begin position="500"/>
        <end position="539"/>
    </location>
</feature>
<feature type="compositionally biased region" description="Polar residues" evidence="2">
    <location>
        <begin position="409"/>
        <end position="433"/>
    </location>
</feature>
<evidence type="ECO:0000313" key="4">
    <source>
        <dbReference type="Proteomes" id="UP001516400"/>
    </source>
</evidence>
<dbReference type="EMBL" id="JABFTP020000185">
    <property type="protein sequence ID" value="KAL3289210.1"/>
    <property type="molecule type" value="Genomic_DNA"/>
</dbReference>
<organism evidence="3 4">
    <name type="scientific">Cryptolaemus montrouzieri</name>
    <dbReference type="NCBI Taxonomy" id="559131"/>
    <lineage>
        <taxon>Eukaryota</taxon>
        <taxon>Metazoa</taxon>
        <taxon>Ecdysozoa</taxon>
        <taxon>Arthropoda</taxon>
        <taxon>Hexapoda</taxon>
        <taxon>Insecta</taxon>
        <taxon>Pterygota</taxon>
        <taxon>Neoptera</taxon>
        <taxon>Endopterygota</taxon>
        <taxon>Coleoptera</taxon>
        <taxon>Polyphaga</taxon>
        <taxon>Cucujiformia</taxon>
        <taxon>Coccinelloidea</taxon>
        <taxon>Coccinellidae</taxon>
        <taxon>Scymninae</taxon>
        <taxon>Scymnini</taxon>
        <taxon>Cryptolaemus</taxon>
    </lineage>
</organism>
<evidence type="ECO:0000256" key="2">
    <source>
        <dbReference type="SAM" id="MobiDB-lite"/>
    </source>
</evidence>
<keyword evidence="1" id="KW-0175">Coiled coil</keyword>
<keyword evidence="4" id="KW-1185">Reference proteome</keyword>
<feature type="region of interest" description="Disordered" evidence="2">
    <location>
        <begin position="351"/>
        <end position="438"/>
    </location>
</feature>